<protein>
    <submittedName>
        <fullName evidence="5">ABC transporter substrate-binding protein</fullName>
    </submittedName>
</protein>
<dbReference type="GO" id="GO:0015768">
    <property type="term" value="P:maltose transport"/>
    <property type="evidence" value="ECO:0007669"/>
    <property type="project" value="TreeGrafter"/>
</dbReference>
<dbReference type="Proteomes" id="UP000323380">
    <property type="component" value="Unassembled WGS sequence"/>
</dbReference>
<dbReference type="Pfam" id="PF01547">
    <property type="entry name" value="SBP_bac_1"/>
    <property type="match status" value="1"/>
</dbReference>
<comment type="similarity">
    <text evidence="1">Belongs to the bacterial solute-binding protein 1 family.</text>
</comment>
<comment type="caution">
    <text evidence="5">The sequence shown here is derived from an EMBL/GenBank/DDBJ whole genome shotgun (WGS) entry which is preliminary data.</text>
</comment>
<dbReference type="GO" id="GO:0042956">
    <property type="term" value="P:maltodextrin transmembrane transport"/>
    <property type="evidence" value="ECO:0007669"/>
    <property type="project" value="TreeGrafter"/>
</dbReference>
<evidence type="ECO:0000256" key="3">
    <source>
        <dbReference type="ARBA" id="ARBA00022729"/>
    </source>
</evidence>
<dbReference type="InterPro" id="IPR006059">
    <property type="entry name" value="SBP"/>
</dbReference>
<evidence type="ECO:0000256" key="4">
    <source>
        <dbReference type="SAM" id="SignalP"/>
    </source>
</evidence>
<keyword evidence="6" id="KW-1185">Reference proteome</keyword>
<sequence length="447" mass="48681">MRRTGVATIISTRRLVAALTAAGLGLTAACTAGGDKSDDGPKADEKQTIQVWHGWNAPHEVKAFQDAVAGFNKQHPNITVKLVGGQTDDRITNAIRGGNPPDVVSSFTTDSVGQWCQSGAWQNLSPYITKSKLDLNQFPAAVRKYTEFKGVRCAMPLLADAYGLYYNKKLMKGEQPPKTMSELTALAKKLTVRDPDGTIKVAGFMPSAQYYEHQVQHLAPQFGVTWLTDGGKANFAGDPRFQAYLKWNKELIDWYGYDNVKKFLRSLGQEFESSNPFQKGKVAMAIDGEWRTKFIQEEASGLDYGTAPAPVSDDRASSYGGGFVTGTVIGIPRGAKHAQAAWEFVQYLTTNTEALVTFANALGNVPSTIPSLSSTRLTLPPQFRTFLDVFKNPASSTTPPTPNGNDYVVRFQKFVQEEWEPGKVRDPGAALKKLDGEVDGALKLAGG</sequence>
<dbReference type="AlphaFoldDB" id="A0A5D0NAD8"/>
<name>A0A5D0NAD8_9ACTN</name>
<dbReference type="SUPFAM" id="SSF53850">
    <property type="entry name" value="Periplasmic binding protein-like II"/>
    <property type="match status" value="1"/>
</dbReference>
<reference evidence="5 6" key="1">
    <citation type="submission" date="2019-08" db="EMBL/GenBank/DDBJ databases">
        <title>Actinomadura sp. nov. CYP1-5 isolated from mountain soil.</title>
        <authorList>
            <person name="Songsumanus A."/>
            <person name="Kuncharoen N."/>
            <person name="Kudo T."/>
            <person name="Yuki M."/>
            <person name="Igarashi Y."/>
            <person name="Tanasupawat S."/>
        </authorList>
    </citation>
    <scope>NUCLEOTIDE SEQUENCE [LARGE SCALE GENOMIC DNA]</scope>
    <source>
        <strain evidence="5 6">JCM 14158</strain>
    </source>
</reference>
<feature type="signal peptide" evidence="4">
    <location>
        <begin position="1"/>
        <end position="32"/>
    </location>
</feature>
<evidence type="ECO:0000256" key="2">
    <source>
        <dbReference type="ARBA" id="ARBA00022448"/>
    </source>
</evidence>
<dbReference type="GO" id="GO:0055052">
    <property type="term" value="C:ATP-binding cassette (ABC) transporter complex, substrate-binding subunit-containing"/>
    <property type="evidence" value="ECO:0007669"/>
    <property type="project" value="TreeGrafter"/>
</dbReference>
<accession>A0A5D0NAD8</accession>
<dbReference type="PANTHER" id="PTHR30061">
    <property type="entry name" value="MALTOSE-BINDING PERIPLASMIC PROTEIN"/>
    <property type="match status" value="1"/>
</dbReference>
<dbReference type="PANTHER" id="PTHR30061:SF50">
    <property type="entry name" value="MALTOSE_MALTODEXTRIN-BINDING PERIPLASMIC PROTEIN"/>
    <property type="match status" value="1"/>
</dbReference>
<dbReference type="STRING" id="1220554.GCA_001552135_01417"/>
<dbReference type="EMBL" id="VSFG01000010">
    <property type="protein sequence ID" value="TYB41410.1"/>
    <property type="molecule type" value="Genomic_DNA"/>
</dbReference>
<feature type="chain" id="PRO_5038547145" evidence="4">
    <location>
        <begin position="33"/>
        <end position="447"/>
    </location>
</feature>
<evidence type="ECO:0000313" key="5">
    <source>
        <dbReference type="EMBL" id="TYB41410.1"/>
    </source>
</evidence>
<evidence type="ECO:0000313" key="6">
    <source>
        <dbReference type="Proteomes" id="UP000323380"/>
    </source>
</evidence>
<gene>
    <name evidence="5" type="ORF">FXF69_35380</name>
</gene>
<keyword evidence="2" id="KW-0813">Transport</keyword>
<dbReference type="PROSITE" id="PS51257">
    <property type="entry name" value="PROKAR_LIPOPROTEIN"/>
    <property type="match status" value="1"/>
</dbReference>
<evidence type="ECO:0000256" key="1">
    <source>
        <dbReference type="ARBA" id="ARBA00008520"/>
    </source>
</evidence>
<dbReference type="CDD" id="cd14748">
    <property type="entry name" value="PBP2_UgpB"/>
    <property type="match status" value="1"/>
</dbReference>
<organism evidence="5 6">
    <name type="scientific">Actinomadura chibensis</name>
    <dbReference type="NCBI Taxonomy" id="392828"/>
    <lineage>
        <taxon>Bacteria</taxon>
        <taxon>Bacillati</taxon>
        <taxon>Actinomycetota</taxon>
        <taxon>Actinomycetes</taxon>
        <taxon>Streptosporangiales</taxon>
        <taxon>Thermomonosporaceae</taxon>
        <taxon>Actinomadura</taxon>
    </lineage>
</organism>
<keyword evidence="3 4" id="KW-0732">Signal</keyword>
<proteinExistence type="inferred from homology"/>
<dbReference type="GO" id="GO:1901982">
    <property type="term" value="F:maltose binding"/>
    <property type="evidence" value="ECO:0007669"/>
    <property type="project" value="TreeGrafter"/>
</dbReference>
<dbReference type="Gene3D" id="3.40.190.10">
    <property type="entry name" value="Periplasmic binding protein-like II"/>
    <property type="match status" value="2"/>
</dbReference>